<evidence type="ECO:0000313" key="20">
    <source>
        <dbReference type="EMBL" id="APQ47875.1"/>
    </source>
</evidence>
<comment type="function">
    <text evidence="1 17">Component of the ubiquinol-cytochrome c reductase complex (complex III or cytochrome b-c1 complex) that is part of the mitochondrial respiratory chain. The b-c1 complex mediates electron transfer from ubiquinol to cytochrome c. Contributes to the generation of a proton gradient across the mitochondrial membrane that is then used for ATP synthesis.</text>
</comment>
<dbReference type="GO" id="GO:0005743">
    <property type="term" value="C:mitochondrial inner membrane"/>
    <property type="evidence" value="ECO:0007669"/>
    <property type="project" value="UniProtKB-SubCell"/>
</dbReference>
<keyword evidence="16 17" id="KW-0472">Membrane</keyword>
<evidence type="ECO:0000256" key="7">
    <source>
        <dbReference type="ARBA" id="ARBA00022660"/>
    </source>
</evidence>
<evidence type="ECO:0000256" key="1">
    <source>
        <dbReference type="ARBA" id="ARBA00002566"/>
    </source>
</evidence>
<dbReference type="GO" id="GO:0008121">
    <property type="term" value="F:quinol-cytochrome-c reductase activity"/>
    <property type="evidence" value="ECO:0007669"/>
    <property type="project" value="TreeGrafter"/>
</dbReference>
<accession>A0A4Y1JWK9</accession>
<dbReference type="Pfam" id="PF00033">
    <property type="entry name" value="Cytochrome_B"/>
    <property type="match status" value="1"/>
</dbReference>
<feature type="transmembrane region" description="Helical" evidence="17">
    <location>
        <begin position="293"/>
        <end position="312"/>
    </location>
</feature>
<comment type="subunit">
    <text evidence="3">The main subunits of complex b-c1 are: cytochrome b, cytochrome c1 and the Rieske protein.</text>
</comment>
<dbReference type="Gene3D" id="1.20.810.10">
    <property type="entry name" value="Cytochrome Bc1 Complex, Chain C"/>
    <property type="match status" value="1"/>
</dbReference>
<feature type="transmembrane region" description="Helical" evidence="17">
    <location>
        <begin position="324"/>
        <end position="343"/>
    </location>
</feature>
<dbReference type="SUPFAM" id="SSF81648">
    <property type="entry name" value="a domain/subunit of cytochrome bc1 complex (Ubiquinol-cytochrome c reductase)"/>
    <property type="match status" value="1"/>
</dbReference>
<sequence length="382" mass="44666">MKSLKFYALKSSHPSMKIMTNALINLPTPSNISFLWNMPSLSSLCMINQILTSLPLSMNYVPSIEWAFDKVNHIYRNVNLGWLIRSLHSNGASLFKIILYLQVGRGIYYESFMFTSTLLVGKASLLLMMMTAFMGYVMPWGQMLNWSAKVITNILSLITYLGTNLVQWIWKEFSVNNATLNRLIMFHFVFPMIILAFSMIHLMFLLETKSSNPLSINNNIDKIHFHPFFSFKDLIGFFLMIIILMFISLYKPFMLSVPDIFIPANPMVTPIHIQPEWYFLFAYAILSSIHNKLVSVIALLMSILILFIMPFLKKKYIQSNSFFYLNKIWFWMFFSIFLILTWIGSKSIDYPFVNIGQIMTVFYFSFYLITPFLNKIWNNLIN</sequence>
<dbReference type="InterPro" id="IPR027387">
    <property type="entry name" value="Cytb/b6-like_sf"/>
</dbReference>
<keyword evidence="14" id="KW-0830">Ubiquinone</keyword>
<evidence type="ECO:0000256" key="16">
    <source>
        <dbReference type="ARBA" id="ARBA00023136"/>
    </source>
</evidence>
<gene>
    <name evidence="20" type="primary">CytB</name>
</gene>
<dbReference type="InterPro" id="IPR048259">
    <property type="entry name" value="Cytochrome_b_N_euk/bac"/>
</dbReference>
<keyword evidence="7 17" id="KW-0679">Respiratory chain</keyword>
<evidence type="ECO:0000256" key="5">
    <source>
        <dbReference type="ARBA" id="ARBA00022448"/>
    </source>
</evidence>
<dbReference type="AlphaFoldDB" id="A0A4Y1JWK9"/>
<feature type="transmembrane region" description="Helical" evidence="17">
    <location>
        <begin position="227"/>
        <end position="250"/>
    </location>
</feature>
<evidence type="ECO:0000256" key="10">
    <source>
        <dbReference type="ARBA" id="ARBA00022792"/>
    </source>
</evidence>
<reference evidence="20" key="1">
    <citation type="submission" date="2016-06" db="EMBL/GenBank/DDBJ databases">
        <title>Complete mitochondrial genome sequences of three caddisflies (Trichoptera): an implication for lepidopteran phylogeny as the sister taxon.</title>
        <authorList>
            <person name="Kim M.J."/>
            <person name="Kim I."/>
        </authorList>
    </citation>
    <scope>NUCLEOTIDE SEQUENCE</scope>
</reference>
<dbReference type="PROSITE" id="PS51002">
    <property type="entry name" value="CYTB_NTER"/>
    <property type="match status" value="1"/>
</dbReference>
<dbReference type="GO" id="GO:0016491">
    <property type="term" value="F:oxidoreductase activity"/>
    <property type="evidence" value="ECO:0007669"/>
    <property type="project" value="UniProtKB-UniRule"/>
</dbReference>
<keyword evidence="5 17" id="KW-0813">Transport</keyword>
<geneLocation type="mitochondrion" evidence="20"/>
<proteinExistence type="inferred from homology"/>
<dbReference type="InterPro" id="IPR005797">
    <property type="entry name" value="Cyt_b/b6_N"/>
</dbReference>
<keyword evidence="12 17" id="KW-1133">Transmembrane helix</keyword>
<evidence type="ECO:0000256" key="6">
    <source>
        <dbReference type="ARBA" id="ARBA00022617"/>
    </source>
</evidence>
<comment type="similarity">
    <text evidence="17">Belongs to the cytochrome b family.</text>
</comment>
<keyword evidence="8 17" id="KW-0812">Transmembrane</keyword>
<evidence type="ECO:0000259" key="19">
    <source>
        <dbReference type="PROSITE" id="PS51003"/>
    </source>
</evidence>
<dbReference type="PANTHER" id="PTHR19271:SF16">
    <property type="entry name" value="CYTOCHROME B"/>
    <property type="match status" value="1"/>
</dbReference>
<dbReference type="InterPro" id="IPR036150">
    <property type="entry name" value="Cyt_b/b6_C_sf"/>
</dbReference>
<feature type="domain" description="Cytochrome b/b6 C-terminal region profile" evidence="19">
    <location>
        <begin position="215"/>
        <end position="382"/>
    </location>
</feature>
<dbReference type="PROSITE" id="PS51003">
    <property type="entry name" value="CYTB_CTER"/>
    <property type="match status" value="1"/>
</dbReference>
<keyword evidence="6 17" id="KW-0349">Heme</keyword>
<organism evidence="20">
    <name type="scientific">Cheumatopsyche brevilineata</name>
    <dbReference type="NCBI Taxonomy" id="1437087"/>
    <lineage>
        <taxon>Eukaryota</taxon>
        <taxon>Metazoa</taxon>
        <taxon>Ecdysozoa</taxon>
        <taxon>Arthropoda</taxon>
        <taxon>Hexapoda</taxon>
        <taxon>Insecta</taxon>
        <taxon>Pterygota</taxon>
        <taxon>Neoptera</taxon>
        <taxon>Endopterygota</taxon>
        <taxon>Trichoptera</taxon>
        <taxon>Annulipalpia</taxon>
        <taxon>Hydropsychoidea</taxon>
        <taxon>Hydropsychidae</taxon>
        <taxon>Hydropsychinae</taxon>
        <taxon>Cheumatopsyche</taxon>
    </lineage>
</organism>
<keyword evidence="10" id="KW-0999">Mitochondrion inner membrane</keyword>
<feature type="transmembrane region" description="Helical" evidence="17">
    <location>
        <begin position="150"/>
        <end position="170"/>
    </location>
</feature>
<dbReference type="CDD" id="cd00290">
    <property type="entry name" value="cytochrome_b_C"/>
    <property type="match status" value="1"/>
</dbReference>
<keyword evidence="11 17" id="KW-0249">Electron transport</keyword>
<evidence type="ECO:0000256" key="9">
    <source>
        <dbReference type="ARBA" id="ARBA00022723"/>
    </source>
</evidence>
<evidence type="ECO:0000256" key="14">
    <source>
        <dbReference type="ARBA" id="ARBA00023075"/>
    </source>
</evidence>
<evidence type="ECO:0000256" key="17">
    <source>
        <dbReference type="RuleBase" id="RU362117"/>
    </source>
</evidence>
<evidence type="ECO:0000256" key="11">
    <source>
        <dbReference type="ARBA" id="ARBA00022982"/>
    </source>
</evidence>
<evidence type="ECO:0000256" key="8">
    <source>
        <dbReference type="ARBA" id="ARBA00022692"/>
    </source>
</evidence>
<dbReference type="CDD" id="cd00284">
    <property type="entry name" value="Cytochrome_b_N"/>
    <property type="match status" value="1"/>
</dbReference>
<feature type="transmembrane region" description="Helical" evidence="17">
    <location>
        <begin position="355"/>
        <end position="373"/>
    </location>
</feature>
<evidence type="ECO:0000256" key="13">
    <source>
        <dbReference type="ARBA" id="ARBA00023004"/>
    </source>
</evidence>
<keyword evidence="9 17" id="KW-0479">Metal-binding</keyword>
<dbReference type="InterPro" id="IPR005798">
    <property type="entry name" value="Cyt_b/b6_C"/>
</dbReference>
<evidence type="ECO:0000256" key="2">
    <source>
        <dbReference type="ARBA" id="ARBA00004448"/>
    </source>
</evidence>
<dbReference type="GO" id="GO:0046872">
    <property type="term" value="F:metal ion binding"/>
    <property type="evidence" value="ECO:0007669"/>
    <property type="project" value="UniProtKB-UniRule"/>
</dbReference>
<feature type="transmembrane region" description="Helical" evidence="17">
    <location>
        <begin position="182"/>
        <end position="206"/>
    </location>
</feature>
<evidence type="ECO:0000256" key="3">
    <source>
        <dbReference type="ARBA" id="ARBA00011649"/>
    </source>
</evidence>
<dbReference type="SUPFAM" id="SSF81342">
    <property type="entry name" value="Transmembrane di-heme cytochromes"/>
    <property type="match status" value="1"/>
</dbReference>
<dbReference type="EMBL" id="KX385010">
    <property type="protein sequence ID" value="APQ47875.1"/>
    <property type="molecule type" value="Genomic_DNA"/>
</dbReference>
<evidence type="ECO:0000256" key="12">
    <source>
        <dbReference type="ARBA" id="ARBA00022989"/>
    </source>
</evidence>
<dbReference type="Pfam" id="PF00032">
    <property type="entry name" value="Cytochrom_B_C"/>
    <property type="match status" value="1"/>
</dbReference>
<feature type="domain" description="Cytochrome b/b6 N-terminal region profile" evidence="18">
    <location>
        <begin position="6"/>
        <end position="214"/>
    </location>
</feature>
<dbReference type="PANTHER" id="PTHR19271">
    <property type="entry name" value="CYTOCHROME B"/>
    <property type="match status" value="1"/>
</dbReference>
<evidence type="ECO:0000256" key="4">
    <source>
        <dbReference type="ARBA" id="ARBA00013531"/>
    </source>
</evidence>
<protein>
    <recommendedName>
        <fullName evidence="4 17">Cytochrome b</fullName>
    </recommendedName>
</protein>
<evidence type="ECO:0000259" key="18">
    <source>
        <dbReference type="PROSITE" id="PS51002"/>
    </source>
</evidence>
<dbReference type="InterPro" id="IPR016174">
    <property type="entry name" value="Di-haem_cyt_TM"/>
</dbReference>
<comment type="subcellular location">
    <subcellularLocation>
        <location evidence="2">Mitochondrion inner membrane</location>
        <topology evidence="2">Multi-pass membrane protein</topology>
    </subcellularLocation>
</comment>
<feature type="transmembrane region" description="Helical" evidence="17">
    <location>
        <begin position="113"/>
        <end position="138"/>
    </location>
</feature>
<keyword evidence="13 17" id="KW-0408">Iron</keyword>
<name>A0A4Y1JWK9_9NEOP</name>
<dbReference type="GO" id="GO:0006122">
    <property type="term" value="P:mitochondrial electron transport, ubiquinol to cytochrome c"/>
    <property type="evidence" value="ECO:0007669"/>
    <property type="project" value="TreeGrafter"/>
</dbReference>
<keyword evidence="15 17" id="KW-0496">Mitochondrion</keyword>
<dbReference type="InterPro" id="IPR048260">
    <property type="entry name" value="Cytochrome_b_C_euk/bac"/>
</dbReference>
<comment type="cofactor">
    <cofactor evidence="17">
        <name>heme b</name>
        <dbReference type="ChEBI" id="CHEBI:60344"/>
    </cofactor>
    <text evidence="17">Binds 2 heme groups non-covalently.</text>
</comment>
<evidence type="ECO:0000256" key="15">
    <source>
        <dbReference type="ARBA" id="ARBA00023128"/>
    </source>
</evidence>